<evidence type="ECO:0008006" key="3">
    <source>
        <dbReference type="Google" id="ProtNLM"/>
    </source>
</evidence>
<protein>
    <recommendedName>
        <fullName evidence="3">Aminoglycoside phosphotransferase domain-containing protein</fullName>
    </recommendedName>
</protein>
<dbReference type="AlphaFoldDB" id="A0A166MNH3"/>
<dbReference type="SUPFAM" id="SSF56112">
    <property type="entry name" value="Protein kinase-like (PK-like)"/>
    <property type="match status" value="1"/>
</dbReference>
<gene>
    <name evidence="1" type="ORF">EXIGLDRAFT_717636</name>
</gene>
<dbReference type="PANTHER" id="PTHR21310:SF15">
    <property type="entry name" value="AMINOGLYCOSIDE PHOSPHOTRANSFERASE DOMAIN-CONTAINING PROTEIN"/>
    <property type="match status" value="1"/>
</dbReference>
<sequence length="487" mass="55565">MSLRFVLRFLSRGVYPHVLKHSMCTSAPFSYAMRPTTEIPCRLDSPRTYPTESEVFRQWKHWNDDYELDHAPAGGIDIGALVDLSKHVLAVDENPSVEYFTYGGHNSLYTVRFKHTALLARFPVPDARDADRIEPAVASMLYARHILELPAPEVLAWSNANDNPLRAPFILQRLFEPAHPAAHKYSMTLNADLARCHAALMRPLPTHLHGIGQLGLAPHAADPADAASYILRPLSLRGERIYELPYPVNTFHAPSLLLEDIWRARWQQEMARSLDDSPHGLDARHWGREAGNHFPGCSRDAFLAVAEDMRVVIERALETARAHPEHMTPCLVNLDFAFRNVLVRPDDPDRLGLLIDWDDVYVMPLSLGIVFPDAYVFNPGCQSAYYNDVQEDGFAQFPLRFTHELLDINGITDRAERIEALEANMRVESTKVLDTYCATLTQHDPRLADNTLWETRRVMMKVHDLLREGIVSWWLQRDWLKSEARRG</sequence>
<dbReference type="OrthoDB" id="10003767at2759"/>
<reference evidence="1 2" key="1">
    <citation type="journal article" date="2016" name="Mol. Biol. Evol.">
        <title>Comparative Genomics of Early-Diverging Mushroom-Forming Fungi Provides Insights into the Origins of Lignocellulose Decay Capabilities.</title>
        <authorList>
            <person name="Nagy L.G."/>
            <person name="Riley R."/>
            <person name="Tritt A."/>
            <person name="Adam C."/>
            <person name="Daum C."/>
            <person name="Floudas D."/>
            <person name="Sun H."/>
            <person name="Yadav J.S."/>
            <person name="Pangilinan J."/>
            <person name="Larsson K.H."/>
            <person name="Matsuura K."/>
            <person name="Barry K."/>
            <person name="Labutti K."/>
            <person name="Kuo R."/>
            <person name="Ohm R.A."/>
            <person name="Bhattacharya S.S."/>
            <person name="Shirouzu T."/>
            <person name="Yoshinaga Y."/>
            <person name="Martin F.M."/>
            <person name="Grigoriev I.V."/>
            <person name="Hibbett D.S."/>
        </authorList>
    </citation>
    <scope>NUCLEOTIDE SEQUENCE [LARGE SCALE GENOMIC DNA]</scope>
    <source>
        <strain evidence="1 2">HHB12029</strain>
    </source>
</reference>
<evidence type="ECO:0000313" key="1">
    <source>
        <dbReference type="EMBL" id="KZV78225.1"/>
    </source>
</evidence>
<organism evidence="1 2">
    <name type="scientific">Exidia glandulosa HHB12029</name>
    <dbReference type="NCBI Taxonomy" id="1314781"/>
    <lineage>
        <taxon>Eukaryota</taxon>
        <taxon>Fungi</taxon>
        <taxon>Dikarya</taxon>
        <taxon>Basidiomycota</taxon>
        <taxon>Agaricomycotina</taxon>
        <taxon>Agaricomycetes</taxon>
        <taxon>Auriculariales</taxon>
        <taxon>Exidiaceae</taxon>
        <taxon>Exidia</taxon>
    </lineage>
</organism>
<dbReference type="STRING" id="1314781.A0A166MNH3"/>
<evidence type="ECO:0000313" key="2">
    <source>
        <dbReference type="Proteomes" id="UP000077266"/>
    </source>
</evidence>
<proteinExistence type="predicted"/>
<dbReference type="InterPro" id="IPR051678">
    <property type="entry name" value="AGP_Transferase"/>
</dbReference>
<dbReference type="EMBL" id="KV427034">
    <property type="protein sequence ID" value="KZV78225.1"/>
    <property type="molecule type" value="Genomic_DNA"/>
</dbReference>
<dbReference type="PANTHER" id="PTHR21310">
    <property type="entry name" value="AMINOGLYCOSIDE PHOSPHOTRANSFERASE-RELATED-RELATED"/>
    <property type="match status" value="1"/>
</dbReference>
<name>A0A166MNH3_EXIGL</name>
<dbReference type="InParanoid" id="A0A166MNH3"/>
<dbReference type="Proteomes" id="UP000077266">
    <property type="component" value="Unassembled WGS sequence"/>
</dbReference>
<dbReference type="InterPro" id="IPR011009">
    <property type="entry name" value="Kinase-like_dom_sf"/>
</dbReference>
<keyword evidence="2" id="KW-1185">Reference proteome</keyword>
<accession>A0A166MNH3</accession>